<dbReference type="InterPro" id="IPR003406">
    <property type="entry name" value="Glyco_trans_14"/>
</dbReference>
<dbReference type="EMBL" id="JBHUHY010000015">
    <property type="protein sequence ID" value="MFD2188118.1"/>
    <property type="molecule type" value="Genomic_DNA"/>
</dbReference>
<dbReference type="PANTHER" id="PTHR46025:SF3">
    <property type="entry name" value="XYLOSYLTRANSFERASE OXT"/>
    <property type="match status" value="1"/>
</dbReference>
<reference evidence="16" key="1">
    <citation type="journal article" date="2019" name="Int. J. Syst. Evol. Microbiol.">
        <title>The Global Catalogue of Microorganisms (GCM) 10K type strain sequencing project: providing services to taxonomists for standard genome sequencing and annotation.</title>
        <authorList>
            <consortium name="The Broad Institute Genomics Platform"/>
            <consortium name="The Broad Institute Genome Sequencing Center for Infectious Disease"/>
            <person name="Wu L."/>
            <person name="Ma J."/>
        </authorList>
    </citation>
    <scope>NUCLEOTIDE SEQUENCE [LARGE SCALE GENOMIC DNA]</scope>
    <source>
        <strain evidence="16">DT92</strain>
    </source>
</reference>
<name>A0ABW5AYM4_9FLAO</name>
<keyword evidence="4" id="KW-0808">Transferase</keyword>
<keyword evidence="7" id="KW-0256">Endoplasmic reticulum</keyword>
<evidence type="ECO:0000256" key="14">
    <source>
        <dbReference type="ARBA" id="ARBA00042865"/>
    </source>
</evidence>
<evidence type="ECO:0000256" key="3">
    <source>
        <dbReference type="ARBA" id="ARBA00022676"/>
    </source>
</evidence>
<evidence type="ECO:0000256" key="4">
    <source>
        <dbReference type="ARBA" id="ARBA00022679"/>
    </source>
</evidence>
<evidence type="ECO:0000256" key="13">
    <source>
        <dbReference type="ARBA" id="ARBA00023180"/>
    </source>
</evidence>
<evidence type="ECO:0000256" key="9">
    <source>
        <dbReference type="ARBA" id="ARBA00022989"/>
    </source>
</evidence>
<keyword evidence="13" id="KW-0325">Glycoprotein</keyword>
<gene>
    <name evidence="15" type="ORF">ACFSJT_15045</name>
</gene>
<keyword evidence="9" id="KW-1133">Transmembrane helix</keyword>
<keyword evidence="5" id="KW-0812">Transmembrane</keyword>
<evidence type="ECO:0000313" key="16">
    <source>
        <dbReference type="Proteomes" id="UP001597344"/>
    </source>
</evidence>
<keyword evidence="16" id="KW-1185">Reference proteome</keyword>
<evidence type="ECO:0000256" key="6">
    <source>
        <dbReference type="ARBA" id="ARBA00022723"/>
    </source>
</evidence>
<dbReference type="Proteomes" id="UP001597344">
    <property type="component" value="Unassembled WGS sequence"/>
</dbReference>
<dbReference type="RefSeq" id="WP_378321129.1">
    <property type="nucleotide sequence ID" value="NZ_JBHUHY010000015.1"/>
</dbReference>
<evidence type="ECO:0000256" key="2">
    <source>
        <dbReference type="ARBA" id="ARBA00004648"/>
    </source>
</evidence>
<comment type="subcellular location">
    <subcellularLocation>
        <location evidence="2">Endoplasmic reticulum membrane</location>
        <topology evidence="2">Single-pass type II membrane protein</topology>
    </subcellularLocation>
    <subcellularLocation>
        <location evidence="1">Golgi apparatus membrane</location>
        <topology evidence="1">Single-pass type II membrane protein</topology>
    </subcellularLocation>
</comment>
<dbReference type="InterPro" id="IPR043538">
    <property type="entry name" value="XYLT"/>
</dbReference>
<keyword evidence="10" id="KW-0333">Golgi apparatus</keyword>
<protein>
    <recommendedName>
        <fullName evidence="14">Peptide O-xylosyltransferase</fullName>
    </recommendedName>
</protein>
<evidence type="ECO:0000256" key="5">
    <source>
        <dbReference type="ARBA" id="ARBA00022692"/>
    </source>
</evidence>
<evidence type="ECO:0000256" key="7">
    <source>
        <dbReference type="ARBA" id="ARBA00022824"/>
    </source>
</evidence>
<dbReference type="PANTHER" id="PTHR46025">
    <property type="entry name" value="XYLOSYLTRANSFERASE OXT"/>
    <property type="match status" value="1"/>
</dbReference>
<evidence type="ECO:0000313" key="15">
    <source>
        <dbReference type="EMBL" id="MFD2188118.1"/>
    </source>
</evidence>
<accession>A0ABW5AYM4</accession>
<keyword evidence="11" id="KW-0472">Membrane</keyword>
<keyword evidence="6" id="KW-0479">Metal-binding</keyword>
<keyword evidence="3" id="KW-0328">Glycosyltransferase</keyword>
<proteinExistence type="predicted"/>
<keyword evidence="12" id="KW-1015">Disulfide bond</keyword>
<evidence type="ECO:0000256" key="12">
    <source>
        <dbReference type="ARBA" id="ARBA00023157"/>
    </source>
</evidence>
<organism evidence="15 16">
    <name type="scientific">Aquimarina celericrescens</name>
    <dbReference type="NCBI Taxonomy" id="1964542"/>
    <lineage>
        <taxon>Bacteria</taxon>
        <taxon>Pseudomonadati</taxon>
        <taxon>Bacteroidota</taxon>
        <taxon>Flavobacteriia</taxon>
        <taxon>Flavobacteriales</taxon>
        <taxon>Flavobacteriaceae</taxon>
        <taxon>Aquimarina</taxon>
    </lineage>
</organism>
<evidence type="ECO:0000256" key="1">
    <source>
        <dbReference type="ARBA" id="ARBA00004323"/>
    </source>
</evidence>
<evidence type="ECO:0000256" key="10">
    <source>
        <dbReference type="ARBA" id="ARBA00023034"/>
    </source>
</evidence>
<comment type="caution">
    <text evidence="15">The sequence shown here is derived from an EMBL/GenBank/DDBJ whole genome shotgun (WGS) entry which is preliminary data.</text>
</comment>
<evidence type="ECO:0000256" key="8">
    <source>
        <dbReference type="ARBA" id="ARBA00022968"/>
    </source>
</evidence>
<sequence>MTQRLGIAKDKSFHFKILKRKPKIAYFILVQRFPKQFKRLFKAIYHPENHYLIHVDKEVNIGLKKDIKAFLEDYSSAYFSKGENIEKGGYSMVQSQLKGIKYLLNRCLKWDFFINLSDQDFPLKSQDSILDFLHRNQGKNFIEIVNQSRVRPDTLDRIENYFQEIDIGFSDIPYKRSFMKNVTWYIGGQWMILTRACCEFISHSPEVKKFEDFYRNTINADKSFFQTVLMNTSFKEIIVNDHKRAVIWISDGSVKLKSKILTGSDFDFLRQGDNLFARKFDERVDKSIINTLEQALTTDRVTNSSNGIDFSIIPTLSMDTKKGILLDPEKIVNPPAQLNKQLLNGSK</sequence>
<keyword evidence="8" id="KW-0735">Signal-anchor</keyword>
<dbReference type="Pfam" id="PF02485">
    <property type="entry name" value="Branch"/>
    <property type="match status" value="1"/>
</dbReference>
<evidence type="ECO:0000256" key="11">
    <source>
        <dbReference type="ARBA" id="ARBA00023136"/>
    </source>
</evidence>